<name>A0A6A5U389_9PLEO</name>
<dbReference type="EMBL" id="ML976989">
    <property type="protein sequence ID" value="KAF1957446.1"/>
    <property type="molecule type" value="Genomic_DNA"/>
</dbReference>
<sequence>MTICRAAAAFICIPTSAGHIATLIDRCHVCCRCKAVRGCKLYDSNTDTGIQAGSLKCFRSPFEPRWIGHGKSPLLDNEHLQVASRHIKSHKSQPPAVKNNSCLTLFEPKQGNEEVTTVAFLINCKGKKEGSRLQRRGSNHIILTRSLASHVSALKIHLIPQVVGTFIPLLHR</sequence>
<accession>A0A6A5U389</accession>
<evidence type="ECO:0008006" key="4">
    <source>
        <dbReference type="Google" id="ProtNLM"/>
    </source>
</evidence>
<keyword evidence="3" id="KW-1185">Reference proteome</keyword>
<protein>
    <recommendedName>
        <fullName evidence="4">Secreted protein</fullName>
    </recommendedName>
</protein>
<evidence type="ECO:0000256" key="1">
    <source>
        <dbReference type="SAM" id="SignalP"/>
    </source>
</evidence>
<evidence type="ECO:0000313" key="3">
    <source>
        <dbReference type="Proteomes" id="UP000800035"/>
    </source>
</evidence>
<feature type="signal peptide" evidence="1">
    <location>
        <begin position="1"/>
        <end position="18"/>
    </location>
</feature>
<dbReference type="Proteomes" id="UP000800035">
    <property type="component" value="Unassembled WGS sequence"/>
</dbReference>
<feature type="chain" id="PRO_5025538620" description="Secreted protein" evidence="1">
    <location>
        <begin position="19"/>
        <end position="172"/>
    </location>
</feature>
<dbReference type="AlphaFoldDB" id="A0A6A5U389"/>
<gene>
    <name evidence="2" type="ORF">CC80DRAFT_44729</name>
</gene>
<evidence type="ECO:0000313" key="2">
    <source>
        <dbReference type="EMBL" id="KAF1957446.1"/>
    </source>
</evidence>
<reference evidence="2" key="1">
    <citation type="journal article" date="2020" name="Stud. Mycol.">
        <title>101 Dothideomycetes genomes: a test case for predicting lifestyles and emergence of pathogens.</title>
        <authorList>
            <person name="Haridas S."/>
            <person name="Albert R."/>
            <person name="Binder M."/>
            <person name="Bloem J."/>
            <person name="Labutti K."/>
            <person name="Salamov A."/>
            <person name="Andreopoulos B."/>
            <person name="Baker S."/>
            <person name="Barry K."/>
            <person name="Bills G."/>
            <person name="Bluhm B."/>
            <person name="Cannon C."/>
            <person name="Castanera R."/>
            <person name="Culley D."/>
            <person name="Daum C."/>
            <person name="Ezra D."/>
            <person name="Gonzalez J."/>
            <person name="Henrissat B."/>
            <person name="Kuo A."/>
            <person name="Liang C."/>
            <person name="Lipzen A."/>
            <person name="Lutzoni F."/>
            <person name="Magnuson J."/>
            <person name="Mondo S."/>
            <person name="Nolan M."/>
            <person name="Ohm R."/>
            <person name="Pangilinan J."/>
            <person name="Park H.-J."/>
            <person name="Ramirez L."/>
            <person name="Alfaro M."/>
            <person name="Sun H."/>
            <person name="Tritt A."/>
            <person name="Yoshinaga Y."/>
            <person name="Zwiers L.-H."/>
            <person name="Turgeon B."/>
            <person name="Goodwin S."/>
            <person name="Spatafora J."/>
            <person name="Crous P."/>
            <person name="Grigoriev I."/>
        </authorList>
    </citation>
    <scope>NUCLEOTIDE SEQUENCE</scope>
    <source>
        <strain evidence="2">CBS 675.92</strain>
    </source>
</reference>
<organism evidence="2 3">
    <name type="scientific">Byssothecium circinans</name>
    <dbReference type="NCBI Taxonomy" id="147558"/>
    <lineage>
        <taxon>Eukaryota</taxon>
        <taxon>Fungi</taxon>
        <taxon>Dikarya</taxon>
        <taxon>Ascomycota</taxon>
        <taxon>Pezizomycotina</taxon>
        <taxon>Dothideomycetes</taxon>
        <taxon>Pleosporomycetidae</taxon>
        <taxon>Pleosporales</taxon>
        <taxon>Massarineae</taxon>
        <taxon>Massarinaceae</taxon>
        <taxon>Byssothecium</taxon>
    </lineage>
</organism>
<keyword evidence="1" id="KW-0732">Signal</keyword>
<proteinExistence type="predicted"/>